<accession>G7WBB3</accession>
<dbReference type="KEGG" id="dor:Desor_2298"/>
<keyword evidence="2" id="KW-1185">Reference proteome</keyword>
<protein>
    <submittedName>
        <fullName evidence="1">Uncharacterized protein</fullName>
    </submittedName>
</protein>
<dbReference type="AlphaFoldDB" id="G7WBB3"/>
<evidence type="ECO:0000313" key="2">
    <source>
        <dbReference type="Proteomes" id="UP000006346"/>
    </source>
</evidence>
<sequence>MLLFLYVDQKQDCLFITNTVAYSADTTLSGGNKQGAKGSNYQRAISYKNEAETSGTLNIK</sequence>
<reference evidence="1 2" key="2">
    <citation type="journal article" date="2012" name="J. Bacteriol.">
        <title>Complete genome sequences of Desulfosporosinus orientis DSM765T, Desulfosporosinus youngiae DSM17734T, Desulfosporosinus meridiei DSM13257T, and Desulfosporosinus acidiphilus DSM22704T.</title>
        <authorList>
            <person name="Pester M."/>
            <person name="Brambilla E."/>
            <person name="Alazard D."/>
            <person name="Rattei T."/>
            <person name="Weinmaier T."/>
            <person name="Han J."/>
            <person name="Lucas S."/>
            <person name="Lapidus A."/>
            <person name="Cheng J.F."/>
            <person name="Goodwin L."/>
            <person name="Pitluck S."/>
            <person name="Peters L."/>
            <person name="Ovchinnikova G."/>
            <person name="Teshima H."/>
            <person name="Detter J.C."/>
            <person name="Han C.S."/>
            <person name="Tapia R."/>
            <person name="Land M.L."/>
            <person name="Hauser L."/>
            <person name="Kyrpides N.C."/>
            <person name="Ivanova N.N."/>
            <person name="Pagani I."/>
            <person name="Huntmann M."/>
            <person name="Wei C.L."/>
            <person name="Davenport K.W."/>
            <person name="Daligault H."/>
            <person name="Chain P.S."/>
            <person name="Chen A."/>
            <person name="Mavromatis K."/>
            <person name="Markowitz V."/>
            <person name="Szeto E."/>
            <person name="Mikhailova N."/>
            <person name="Pati A."/>
            <person name="Wagner M."/>
            <person name="Woyke T."/>
            <person name="Ollivier B."/>
            <person name="Klenk H.P."/>
            <person name="Spring S."/>
            <person name="Loy A."/>
        </authorList>
    </citation>
    <scope>NUCLEOTIDE SEQUENCE [LARGE SCALE GENOMIC DNA]</scope>
    <source>
        <strain evidence="2">ATCC 19365 / DSM 765 / NCIMB 8382 / VKM B-1628</strain>
    </source>
</reference>
<organism evidence="1 2">
    <name type="scientific">Desulfosporosinus orientis (strain ATCC 19365 / DSM 765 / NCIMB 8382 / VKM B-1628 / Singapore I)</name>
    <name type="common">Desulfotomaculum orientis</name>
    <dbReference type="NCBI Taxonomy" id="768706"/>
    <lineage>
        <taxon>Bacteria</taxon>
        <taxon>Bacillati</taxon>
        <taxon>Bacillota</taxon>
        <taxon>Clostridia</taxon>
        <taxon>Eubacteriales</taxon>
        <taxon>Desulfitobacteriaceae</taxon>
        <taxon>Desulfosporosinus</taxon>
    </lineage>
</organism>
<dbReference type="HOGENOM" id="CLU_2933869_0_0_9"/>
<name>G7WBB3_DESOD</name>
<evidence type="ECO:0000313" key="1">
    <source>
        <dbReference type="EMBL" id="AET67894.1"/>
    </source>
</evidence>
<dbReference type="EMBL" id="CP003108">
    <property type="protein sequence ID" value="AET67894.1"/>
    <property type="molecule type" value="Genomic_DNA"/>
</dbReference>
<dbReference type="Proteomes" id="UP000006346">
    <property type="component" value="Chromosome"/>
</dbReference>
<proteinExistence type="predicted"/>
<gene>
    <name evidence="1" type="ordered locus">Desor_2298</name>
</gene>
<reference evidence="2" key="1">
    <citation type="submission" date="2011-11" db="EMBL/GenBank/DDBJ databases">
        <title>Complete sequence of Desulfosporosinus orientis DSM 765.</title>
        <authorList>
            <person name="Lucas S."/>
            <person name="Han J."/>
            <person name="Lapidus A."/>
            <person name="Cheng J.-F."/>
            <person name="Goodwin L."/>
            <person name="Pitluck S."/>
            <person name="Peters L."/>
            <person name="Ovchinnikova G."/>
            <person name="Teshima H."/>
            <person name="Detter J.C."/>
            <person name="Han C."/>
            <person name="Tapia R."/>
            <person name="Land M."/>
            <person name="Hauser L."/>
            <person name="Kyrpides N."/>
            <person name="Ivanova N."/>
            <person name="Pagani I."/>
            <person name="Pester M."/>
            <person name="Spring S."/>
            <person name="Ollivier B."/>
            <person name="Rattei T."/>
            <person name="Klenk H.-P."/>
            <person name="Wagner M."/>
            <person name="Loy A."/>
            <person name="Woyke T."/>
        </authorList>
    </citation>
    <scope>NUCLEOTIDE SEQUENCE [LARGE SCALE GENOMIC DNA]</scope>
    <source>
        <strain evidence="2">ATCC 19365 / DSM 765 / NCIMB 8382 / VKM B-1628</strain>
    </source>
</reference>